<sequence length="503" mass="54382">MPQKAARSPARRPRARHHALGQWEPVLTDLEGGGQADGAQRFLVKQFAAVLMIALGVLGLWYSGSEPEGQSARPVSAHVGAAKGAAQHKPHLSSSLPRNKAHLSTSPPPDNVHLSTSLPLDQAHLSPSLLSPATHASPSPRAPPELLLQWTKHPATNCWWGGNGAEAELEKPQGSAAPGIASLSACQASCRQLYPACGGVLFEPARRRCYRKGTIDLPKCHAQTELDLYTLAGPSPPSQPPPPPLPPRAPIGRGVNSLNKQFRDGAPSNLLEQVGVLMHQWDGQEVSATPWRMCEHNCMCQGAFINGRISTMVIYKDLNKRPDRKAVPLPFGNRGGILLHPSYATVDCLYGIDGATYHLDNPAKPGCSESFCDPNNILDQNGNVFCGFNGAPATAWRPSDMKLLLETHARSGVQWHAPGFHSGYNEIILNSKKHNLNLPHSIAGFFAPLGQSTVTADLGYSIVIDVVQAHRAFLAEYGITEAEVPLVWFNPSNWEEPFSRMNV</sequence>
<keyword evidence="2" id="KW-0812">Transmembrane</keyword>
<dbReference type="EMBL" id="JBGBPQ010000002">
    <property type="protein sequence ID" value="KAL1528482.1"/>
    <property type="molecule type" value="Genomic_DNA"/>
</dbReference>
<keyword evidence="2" id="KW-0472">Membrane</keyword>
<reference evidence="3 4" key="1">
    <citation type="journal article" date="2024" name="Science">
        <title>Giant polyketide synthase enzymes in the biosynthesis of giant marine polyether toxins.</title>
        <authorList>
            <person name="Fallon T.R."/>
            <person name="Shende V.V."/>
            <person name="Wierzbicki I.H."/>
            <person name="Pendleton A.L."/>
            <person name="Watervoot N.F."/>
            <person name="Auber R.P."/>
            <person name="Gonzalez D.J."/>
            <person name="Wisecaver J.H."/>
            <person name="Moore B.S."/>
        </authorList>
    </citation>
    <scope>NUCLEOTIDE SEQUENCE [LARGE SCALE GENOMIC DNA]</scope>
    <source>
        <strain evidence="3 4">12B1</strain>
    </source>
</reference>
<keyword evidence="2" id="KW-1133">Transmembrane helix</keyword>
<feature type="region of interest" description="Disordered" evidence="1">
    <location>
        <begin position="69"/>
        <end position="116"/>
    </location>
</feature>
<evidence type="ECO:0008006" key="5">
    <source>
        <dbReference type="Google" id="ProtNLM"/>
    </source>
</evidence>
<evidence type="ECO:0000256" key="1">
    <source>
        <dbReference type="SAM" id="MobiDB-lite"/>
    </source>
</evidence>
<dbReference type="AlphaFoldDB" id="A0AB34K5N9"/>
<comment type="caution">
    <text evidence="3">The sequence shown here is derived from an EMBL/GenBank/DDBJ whole genome shotgun (WGS) entry which is preliminary data.</text>
</comment>
<protein>
    <recommendedName>
        <fullName evidence="5">Apple domain-containing protein</fullName>
    </recommendedName>
</protein>
<feature type="transmembrane region" description="Helical" evidence="2">
    <location>
        <begin position="47"/>
        <end position="64"/>
    </location>
</feature>
<feature type="compositionally biased region" description="Pro residues" evidence="1">
    <location>
        <begin position="234"/>
        <end position="249"/>
    </location>
</feature>
<feature type="region of interest" description="Disordered" evidence="1">
    <location>
        <begin position="1"/>
        <end position="20"/>
    </location>
</feature>
<keyword evidence="4" id="KW-1185">Reference proteome</keyword>
<evidence type="ECO:0000313" key="3">
    <source>
        <dbReference type="EMBL" id="KAL1528482.1"/>
    </source>
</evidence>
<evidence type="ECO:0000313" key="4">
    <source>
        <dbReference type="Proteomes" id="UP001515480"/>
    </source>
</evidence>
<name>A0AB34K5N9_PRYPA</name>
<evidence type="ECO:0000256" key="2">
    <source>
        <dbReference type="SAM" id="Phobius"/>
    </source>
</evidence>
<accession>A0AB34K5N9</accession>
<organism evidence="3 4">
    <name type="scientific">Prymnesium parvum</name>
    <name type="common">Toxic golden alga</name>
    <dbReference type="NCBI Taxonomy" id="97485"/>
    <lineage>
        <taxon>Eukaryota</taxon>
        <taxon>Haptista</taxon>
        <taxon>Haptophyta</taxon>
        <taxon>Prymnesiophyceae</taxon>
        <taxon>Prymnesiales</taxon>
        <taxon>Prymnesiaceae</taxon>
        <taxon>Prymnesium</taxon>
    </lineage>
</organism>
<feature type="compositionally biased region" description="Polar residues" evidence="1">
    <location>
        <begin position="92"/>
        <end position="105"/>
    </location>
</feature>
<gene>
    <name evidence="3" type="ORF">AB1Y20_009825</name>
</gene>
<feature type="compositionally biased region" description="Basic residues" evidence="1">
    <location>
        <begin position="9"/>
        <end position="19"/>
    </location>
</feature>
<dbReference type="Proteomes" id="UP001515480">
    <property type="component" value="Unassembled WGS sequence"/>
</dbReference>
<feature type="region of interest" description="Disordered" evidence="1">
    <location>
        <begin position="231"/>
        <end position="251"/>
    </location>
</feature>
<proteinExistence type="predicted"/>